<dbReference type="GO" id="GO:0035556">
    <property type="term" value="P:intracellular signal transduction"/>
    <property type="evidence" value="ECO:0007669"/>
    <property type="project" value="InterPro"/>
</dbReference>
<evidence type="ECO:0000256" key="1">
    <source>
        <dbReference type="ARBA" id="ARBA00022737"/>
    </source>
</evidence>
<dbReference type="InterPro" id="IPR000504">
    <property type="entry name" value="RRM_dom"/>
</dbReference>
<dbReference type="AlphaFoldDB" id="A0A0E0GUB3"/>
<dbReference type="PROSITE" id="PS50008">
    <property type="entry name" value="PIPLC_Y_DOMAIN"/>
    <property type="match status" value="1"/>
</dbReference>
<feature type="region of interest" description="Disordered" evidence="4">
    <location>
        <begin position="370"/>
        <end position="420"/>
    </location>
</feature>
<evidence type="ECO:0000313" key="8">
    <source>
        <dbReference type="Proteomes" id="UP000006591"/>
    </source>
</evidence>
<reference evidence="7" key="1">
    <citation type="submission" date="2015-04" db="UniProtKB">
        <authorList>
            <consortium name="EnsemblPlants"/>
        </authorList>
    </citation>
    <scope>IDENTIFICATION</scope>
    <source>
        <strain evidence="7">SL10</strain>
    </source>
</reference>
<dbReference type="STRING" id="4536.A0A0E0GUB3"/>
<feature type="domain" description="PI-PLC Y-box" evidence="5">
    <location>
        <begin position="264"/>
        <end position="306"/>
    </location>
</feature>
<protein>
    <recommendedName>
        <fullName evidence="9">RRM domain-containing protein</fullName>
    </recommendedName>
</protein>
<dbReference type="PANTHER" id="PTHR48032:SF12">
    <property type="entry name" value="RRM DOMAIN-CONTAINING PROTEIN"/>
    <property type="match status" value="1"/>
</dbReference>
<dbReference type="InterPro" id="IPR001711">
    <property type="entry name" value="PLipase_C_Pinositol-sp_Y"/>
</dbReference>
<dbReference type="eggNOG" id="KOG4205">
    <property type="taxonomic scope" value="Eukaryota"/>
</dbReference>
<organism evidence="7">
    <name type="scientific">Oryza nivara</name>
    <name type="common">Indian wild rice</name>
    <name type="synonym">Oryza sativa f. spontanea</name>
    <dbReference type="NCBI Taxonomy" id="4536"/>
    <lineage>
        <taxon>Eukaryota</taxon>
        <taxon>Viridiplantae</taxon>
        <taxon>Streptophyta</taxon>
        <taxon>Embryophyta</taxon>
        <taxon>Tracheophyta</taxon>
        <taxon>Spermatophyta</taxon>
        <taxon>Magnoliopsida</taxon>
        <taxon>Liliopsida</taxon>
        <taxon>Poales</taxon>
        <taxon>Poaceae</taxon>
        <taxon>BOP clade</taxon>
        <taxon>Oryzoideae</taxon>
        <taxon>Oryzeae</taxon>
        <taxon>Oryzinae</taxon>
        <taxon>Oryza</taxon>
    </lineage>
</organism>
<evidence type="ECO:0000256" key="2">
    <source>
        <dbReference type="ARBA" id="ARBA00022884"/>
    </source>
</evidence>
<dbReference type="InterPro" id="IPR035979">
    <property type="entry name" value="RBD_domain_sf"/>
</dbReference>
<reference evidence="7" key="2">
    <citation type="submission" date="2018-04" db="EMBL/GenBank/DDBJ databases">
        <title>OnivRS2 (Oryza nivara Reference Sequence Version 2).</title>
        <authorList>
            <person name="Zhang J."/>
            <person name="Kudrna D."/>
            <person name="Lee S."/>
            <person name="Talag J."/>
            <person name="Rajasekar S."/>
            <person name="Welchert J."/>
            <person name="Hsing Y.-I."/>
            <person name="Wing R.A."/>
        </authorList>
    </citation>
    <scope>NUCLEOTIDE SEQUENCE [LARGE SCALE GENOMIC DNA]</scope>
    <source>
        <strain evidence="7">SL10</strain>
    </source>
</reference>
<dbReference type="Gramene" id="ONIVA03G37090.2">
    <property type="protein sequence ID" value="ONIVA03G37090.2"/>
    <property type="gene ID" value="ONIVA03G37090"/>
</dbReference>
<evidence type="ECO:0000313" key="7">
    <source>
        <dbReference type="EnsemblPlants" id="ONIVA03G37090.2"/>
    </source>
</evidence>
<keyword evidence="8" id="KW-1185">Reference proteome</keyword>
<feature type="compositionally biased region" description="Polar residues" evidence="4">
    <location>
        <begin position="394"/>
        <end position="407"/>
    </location>
</feature>
<dbReference type="GO" id="GO:0006417">
    <property type="term" value="P:regulation of translation"/>
    <property type="evidence" value="ECO:0007669"/>
    <property type="project" value="TreeGrafter"/>
</dbReference>
<dbReference type="GO" id="GO:0006629">
    <property type="term" value="P:lipid metabolic process"/>
    <property type="evidence" value="ECO:0007669"/>
    <property type="project" value="InterPro"/>
</dbReference>
<evidence type="ECO:0000259" key="5">
    <source>
        <dbReference type="PROSITE" id="PS50008"/>
    </source>
</evidence>
<accession>A0A0E0GUB3</accession>
<proteinExistence type="predicted"/>
<evidence type="ECO:0000256" key="3">
    <source>
        <dbReference type="PROSITE-ProRule" id="PRU00176"/>
    </source>
</evidence>
<evidence type="ECO:0000259" key="6">
    <source>
        <dbReference type="PROSITE" id="PS50102"/>
    </source>
</evidence>
<sequence>MLEERKLFVAGLPQQTREGDLRGHFARYGEVVHTRVVLDMASGNSRGFGFVEFADEAATLRALADDEMPNHVFRGRKVDVKRAERRHAHKQTSPSIKNQNDSVQKNQFIFQKKVFVGGLHETVTVKDLISYFEKFGTITDAVVMRNRITNRARGFGFISFDSHEAVCKILLNRFHNLNGRDVEVKIAVPKSPTYSEAKYYHMRMDMSLSPITYYDRMVHVHPYTPYTFGCVTPLAHLTHSGYGYGGPIDYSCYAYGGPIGHQHDLVGWCSEKTVRLVPTPTRNGVVSAKPAAEWGGGCEAVSVQQERGGAEECEVAHPRDVLEAPVPYFLCHQHNPLRRRLGDRAEASQDDDASCSFLPWLRLGRYETVTDEDVGSGGGDPAGRRPLRPLAEEATTQRADSGGSESIQGKRDRGRRHGPH</sequence>
<keyword evidence="2 3" id="KW-0694">RNA-binding</keyword>
<evidence type="ECO:0008006" key="9">
    <source>
        <dbReference type="Google" id="ProtNLM"/>
    </source>
</evidence>
<dbReference type="Gene3D" id="3.30.70.330">
    <property type="match status" value="2"/>
</dbReference>
<feature type="domain" description="RRM" evidence="6">
    <location>
        <begin position="112"/>
        <end position="189"/>
    </location>
</feature>
<dbReference type="SUPFAM" id="SSF54928">
    <property type="entry name" value="RNA-binding domain, RBD"/>
    <property type="match status" value="2"/>
</dbReference>
<name>A0A0E0GUB3_ORYNI</name>
<evidence type="ECO:0000256" key="4">
    <source>
        <dbReference type="SAM" id="MobiDB-lite"/>
    </source>
</evidence>
<dbReference type="EnsemblPlants" id="ONIVA03G37090.2">
    <property type="protein sequence ID" value="ONIVA03G37090.2"/>
    <property type="gene ID" value="ONIVA03G37090"/>
</dbReference>
<keyword evidence="1" id="KW-0677">Repeat</keyword>
<dbReference type="GO" id="GO:0003729">
    <property type="term" value="F:mRNA binding"/>
    <property type="evidence" value="ECO:0007669"/>
    <property type="project" value="TreeGrafter"/>
</dbReference>
<dbReference type="InterPro" id="IPR012677">
    <property type="entry name" value="Nucleotide-bd_a/b_plait_sf"/>
</dbReference>
<dbReference type="GO" id="GO:0004435">
    <property type="term" value="F:phosphatidylinositol-4,5-bisphosphate phospholipase C activity"/>
    <property type="evidence" value="ECO:0007669"/>
    <property type="project" value="InterPro"/>
</dbReference>
<dbReference type="PANTHER" id="PTHR48032">
    <property type="entry name" value="RNA-BINDING PROTEIN MUSASHI HOMOLOG RBP6"/>
    <property type="match status" value="1"/>
</dbReference>
<dbReference type="PROSITE" id="PS50102">
    <property type="entry name" value="RRM"/>
    <property type="match status" value="2"/>
</dbReference>
<dbReference type="Pfam" id="PF00076">
    <property type="entry name" value="RRM_1"/>
    <property type="match status" value="2"/>
</dbReference>
<feature type="domain" description="RRM" evidence="6">
    <location>
        <begin position="5"/>
        <end position="85"/>
    </location>
</feature>
<dbReference type="SMART" id="SM00360">
    <property type="entry name" value="RRM"/>
    <property type="match status" value="2"/>
</dbReference>
<dbReference type="Proteomes" id="UP000006591">
    <property type="component" value="Chromosome 3"/>
</dbReference>